<keyword evidence="3" id="KW-0804">Transcription</keyword>
<keyword evidence="2 4" id="KW-0238">DNA-binding</keyword>
<dbReference type="InterPro" id="IPR001647">
    <property type="entry name" value="HTH_TetR"/>
</dbReference>
<organism evidence="6 7">
    <name type="scientific">Homoserinimonas hongtaonis</name>
    <dbReference type="NCBI Taxonomy" id="2079791"/>
    <lineage>
        <taxon>Bacteria</taxon>
        <taxon>Bacillati</taxon>
        <taxon>Actinomycetota</taxon>
        <taxon>Actinomycetes</taxon>
        <taxon>Micrococcales</taxon>
        <taxon>Microbacteriaceae</taxon>
        <taxon>Homoserinimonas</taxon>
    </lineage>
</organism>
<evidence type="ECO:0000259" key="5">
    <source>
        <dbReference type="PROSITE" id="PS50977"/>
    </source>
</evidence>
<dbReference type="AlphaFoldDB" id="A0A2U1T2C5"/>
<evidence type="ECO:0000256" key="4">
    <source>
        <dbReference type="PROSITE-ProRule" id="PRU00335"/>
    </source>
</evidence>
<evidence type="ECO:0000256" key="2">
    <source>
        <dbReference type="ARBA" id="ARBA00023125"/>
    </source>
</evidence>
<evidence type="ECO:0000313" key="7">
    <source>
        <dbReference type="Proteomes" id="UP000244978"/>
    </source>
</evidence>
<dbReference type="SUPFAM" id="SSF48498">
    <property type="entry name" value="Tetracyclin repressor-like, C-terminal domain"/>
    <property type="match status" value="1"/>
</dbReference>
<accession>A0A2U1T2C5</accession>
<dbReference type="PROSITE" id="PS50977">
    <property type="entry name" value="HTH_TETR_2"/>
    <property type="match status" value="1"/>
</dbReference>
<evidence type="ECO:0000256" key="1">
    <source>
        <dbReference type="ARBA" id="ARBA00023015"/>
    </source>
</evidence>
<gene>
    <name evidence="6" type="ORF">DF220_09515</name>
</gene>
<dbReference type="PRINTS" id="PR00455">
    <property type="entry name" value="HTHTETR"/>
</dbReference>
<dbReference type="InterPro" id="IPR050109">
    <property type="entry name" value="HTH-type_TetR-like_transc_reg"/>
</dbReference>
<dbReference type="InterPro" id="IPR036271">
    <property type="entry name" value="Tet_transcr_reg_TetR-rel_C_sf"/>
</dbReference>
<dbReference type="PANTHER" id="PTHR30055:SF234">
    <property type="entry name" value="HTH-TYPE TRANSCRIPTIONAL REGULATOR BETI"/>
    <property type="match status" value="1"/>
</dbReference>
<dbReference type="SUPFAM" id="SSF46689">
    <property type="entry name" value="Homeodomain-like"/>
    <property type="match status" value="1"/>
</dbReference>
<dbReference type="InterPro" id="IPR009057">
    <property type="entry name" value="Homeodomain-like_sf"/>
</dbReference>
<keyword evidence="7" id="KW-1185">Reference proteome</keyword>
<proteinExistence type="predicted"/>
<name>A0A2U1T2C5_9MICO</name>
<dbReference type="Gene3D" id="1.10.357.10">
    <property type="entry name" value="Tetracycline Repressor, domain 2"/>
    <property type="match status" value="1"/>
</dbReference>
<feature type="DNA-binding region" description="H-T-H motif" evidence="4">
    <location>
        <begin position="55"/>
        <end position="74"/>
    </location>
</feature>
<dbReference type="PANTHER" id="PTHR30055">
    <property type="entry name" value="HTH-TYPE TRANSCRIPTIONAL REGULATOR RUTR"/>
    <property type="match status" value="1"/>
</dbReference>
<dbReference type="Proteomes" id="UP000244978">
    <property type="component" value="Unassembled WGS sequence"/>
</dbReference>
<sequence length="225" mass="24667">MIHTQLTVDDISCPDRMDSMPRSLTLRQKQGVESRERILDAAVDLIFENGYSGTSVAALCARSALPASSIYWHFGSKDGVVAAVVKRESERFFAELPTWESSSSGGDVVERFTRYMESVGAATREEPRFFRVLVTLAMEPVDISDDTIESIRRVRQSGLDFIAGPVSEVIAFLGSSKDPMEIATFCFAVLEGSAIGRRVDPEHISMPIVYRQIAQAAIALALAAD</sequence>
<dbReference type="Pfam" id="PF00440">
    <property type="entry name" value="TetR_N"/>
    <property type="match status" value="1"/>
</dbReference>
<feature type="domain" description="HTH tetR-type" evidence="5">
    <location>
        <begin position="32"/>
        <end position="92"/>
    </location>
</feature>
<comment type="caution">
    <text evidence="6">The sequence shown here is derived from an EMBL/GenBank/DDBJ whole genome shotgun (WGS) entry which is preliminary data.</text>
</comment>
<dbReference type="GO" id="GO:0000976">
    <property type="term" value="F:transcription cis-regulatory region binding"/>
    <property type="evidence" value="ECO:0007669"/>
    <property type="project" value="TreeGrafter"/>
</dbReference>
<dbReference type="GO" id="GO:0003700">
    <property type="term" value="F:DNA-binding transcription factor activity"/>
    <property type="evidence" value="ECO:0007669"/>
    <property type="project" value="TreeGrafter"/>
</dbReference>
<protein>
    <recommendedName>
        <fullName evidence="5">HTH tetR-type domain-containing protein</fullName>
    </recommendedName>
</protein>
<keyword evidence="1" id="KW-0805">Transcription regulation</keyword>
<reference evidence="7" key="1">
    <citation type="submission" date="2018-04" db="EMBL/GenBank/DDBJ databases">
        <authorList>
            <person name="Liu S."/>
            <person name="Wang Z."/>
            <person name="Li J."/>
        </authorList>
    </citation>
    <scope>NUCLEOTIDE SEQUENCE [LARGE SCALE GENOMIC DNA]</scope>
    <source>
        <strain evidence="7">S1194</strain>
    </source>
</reference>
<evidence type="ECO:0000313" key="6">
    <source>
        <dbReference type="EMBL" id="PWB98041.1"/>
    </source>
</evidence>
<evidence type="ECO:0000256" key="3">
    <source>
        <dbReference type="ARBA" id="ARBA00023163"/>
    </source>
</evidence>
<dbReference type="EMBL" id="QEEX01000001">
    <property type="protein sequence ID" value="PWB98041.1"/>
    <property type="molecule type" value="Genomic_DNA"/>
</dbReference>